<dbReference type="GO" id="GO:0008234">
    <property type="term" value="F:cysteine-type peptidase activity"/>
    <property type="evidence" value="ECO:0007669"/>
    <property type="project" value="UniProtKB-KW"/>
</dbReference>
<feature type="active site" description="Proton donor/acceptor" evidence="4">
    <location>
        <position position="142"/>
    </location>
</feature>
<feature type="transmembrane region" description="Helical" evidence="5">
    <location>
        <begin position="12"/>
        <end position="30"/>
    </location>
</feature>
<evidence type="ECO:0000256" key="5">
    <source>
        <dbReference type="SAM" id="Phobius"/>
    </source>
</evidence>
<evidence type="ECO:0000256" key="1">
    <source>
        <dbReference type="ARBA" id="ARBA00022670"/>
    </source>
</evidence>
<dbReference type="SUPFAM" id="SSF63817">
    <property type="entry name" value="Sortase"/>
    <property type="match status" value="1"/>
</dbReference>
<feature type="active site" description="Acyl-thioester intermediate" evidence="4">
    <location>
        <position position="204"/>
    </location>
</feature>
<dbReference type="Gene3D" id="2.40.260.10">
    <property type="entry name" value="Sortase"/>
    <property type="match status" value="1"/>
</dbReference>
<dbReference type="Proteomes" id="UP000315377">
    <property type="component" value="Chromosome"/>
</dbReference>
<dbReference type="GeneID" id="76999113"/>
<proteinExistence type="predicted"/>
<evidence type="ECO:0000313" key="7">
    <source>
        <dbReference type="EMBL" id="QDM46257.1"/>
    </source>
</evidence>
<dbReference type="EMBL" id="JAMDMM010000050">
    <property type="protein sequence ID" value="MCY9610141.1"/>
    <property type="molecule type" value="Genomic_DNA"/>
</dbReference>
<keyword evidence="2" id="KW-0378">Hydrolase</keyword>
<accession>A0AAP9DXS0</accession>
<dbReference type="RefSeq" id="WP_087441661.1">
    <property type="nucleotide sequence ID" value="NZ_CABMNB010000021.1"/>
</dbReference>
<reference evidence="7 8" key="1">
    <citation type="submission" date="2019-07" db="EMBL/GenBank/DDBJ databases">
        <title>Paenibacillus thiaminolyticus NRRL B-4156.</title>
        <authorList>
            <person name="Hehnly C."/>
            <person name="Zhang L."/>
        </authorList>
    </citation>
    <scope>NUCLEOTIDE SEQUENCE [LARGE SCALE GENOMIC DNA]</scope>
    <source>
        <strain evidence="7 8">NRRL B-4156</strain>
    </source>
</reference>
<evidence type="ECO:0000313" key="9">
    <source>
        <dbReference type="Proteomes" id="UP001209276"/>
    </source>
</evidence>
<evidence type="ECO:0000256" key="3">
    <source>
        <dbReference type="ARBA" id="ARBA00022807"/>
    </source>
</evidence>
<dbReference type="InterPro" id="IPR005754">
    <property type="entry name" value="Sortase"/>
</dbReference>
<dbReference type="NCBIfam" id="TIGR01076">
    <property type="entry name" value="sortase_fam"/>
    <property type="match status" value="1"/>
</dbReference>
<evidence type="ECO:0000256" key="4">
    <source>
        <dbReference type="PIRSR" id="PIRSR605754-1"/>
    </source>
</evidence>
<protein>
    <submittedName>
        <fullName evidence="7">Class A sortase</fullName>
    </submittedName>
</protein>
<dbReference type="CDD" id="cd06165">
    <property type="entry name" value="Sortase_A"/>
    <property type="match status" value="1"/>
</dbReference>
<gene>
    <name evidence="7" type="ORF">FLT43_24455</name>
    <name evidence="6" type="ORF">M5W83_23630</name>
</gene>
<keyword evidence="5" id="KW-0472">Membrane</keyword>
<dbReference type="InterPro" id="IPR042007">
    <property type="entry name" value="Sortase_A"/>
</dbReference>
<dbReference type="Proteomes" id="UP001209276">
    <property type="component" value="Unassembled WGS sequence"/>
</dbReference>
<evidence type="ECO:0000313" key="8">
    <source>
        <dbReference type="Proteomes" id="UP000315377"/>
    </source>
</evidence>
<dbReference type="Pfam" id="PF04203">
    <property type="entry name" value="Sortase"/>
    <property type="match status" value="1"/>
</dbReference>
<dbReference type="AlphaFoldDB" id="A0AAP9DXS0"/>
<organism evidence="7 8">
    <name type="scientific">Paenibacillus thiaminolyticus</name>
    <name type="common">Bacillus thiaminolyticus</name>
    <dbReference type="NCBI Taxonomy" id="49283"/>
    <lineage>
        <taxon>Bacteria</taxon>
        <taxon>Bacillati</taxon>
        <taxon>Bacillota</taxon>
        <taxon>Bacilli</taxon>
        <taxon>Bacillales</taxon>
        <taxon>Paenibacillaceae</taxon>
        <taxon>Paenibacillus</taxon>
    </lineage>
</organism>
<dbReference type="EMBL" id="CP041405">
    <property type="protein sequence ID" value="QDM46257.1"/>
    <property type="molecule type" value="Genomic_DNA"/>
</dbReference>
<keyword evidence="1" id="KW-0645">Protease</keyword>
<keyword evidence="9" id="KW-1185">Reference proteome</keyword>
<keyword evidence="5" id="KW-1133">Transmembrane helix</keyword>
<reference evidence="6 9" key="2">
    <citation type="submission" date="2022-05" db="EMBL/GenBank/DDBJ databases">
        <title>Genome Sequencing of Bee-Associated Microbes.</title>
        <authorList>
            <person name="Dunlap C."/>
        </authorList>
    </citation>
    <scope>NUCLEOTIDE SEQUENCE [LARGE SCALE GENOMIC DNA]</scope>
    <source>
        <strain evidence="6 9">NRRL B-14613</strain>
    </source>
</reference>
<dbReference type="InterPro" id="IPR023365">
    <property type="entry name" value="Sortase_dom-sf"/>
</dbReference>
<sequence>MATKKRTAARIIYNAVCAAVLLAGIVMLLHEPIQGWFVSRGTSSLGLDKVAAAGEEKRDNSHVRKQEATFHFEEVAELDFETILMANLHKDEIHVIGGISIPSIDMNLPIGEGVAPYTLALTAGTLKPGQVMGEGNYALAGHHMNRKDLLFSPLLQVKTGAAAYLTDMQYIYEYQIEEQKTIEATAVEVIEDEGTERMLTLITCDDSGKARVLTRGRFVGKTPIQEATKEMKEAFQLEMSNL</sequence>
<keyword evidence="5" id="KW-0812">Transmembrane</keyword>
<dbReference type="GO" id="GO:0006508">
    <property type="term" value="P:proteolysis"/>
    <property type="evidence" value="ECO:0007669"/>
    <property type="project" value="UniProtKB-KW"/>
</dbReference>
<evidence type="ECO:0000256" key="2">
    <source>
        <dbReference type="ARBA" id="ARBA00022801"/>
    </source>
</evidence>
<keyword evidence="3" id="KW-0788">Thiol protease</keyword>
<name>A0AAP9DXS0_PANTH</name>
<evidence type="ECO:0000313" key="6">
    <source>
        <dbReference type="EMBL" id="MCY9610141.1"/>
    </source>
</evidence>